<dbReference type="EMBL" id="KV878681">
    <property type="protein sequence ID" value="OJJ74630.1"/>
    <property type="molecule type" value="Genomic_DNA"/>
</dbReference>
<proteinExistence type="predicted"/>
<evidence type="ECO:0008006" key="4">
    <source>
        <dbReference type="Google" id="ProtNLM"/>
    </source>
</evidence>
<sequence>MQQASRLFLANPTISLRLRICSVPLGMLDCWLLFSFYFFLPSPPLSFFQKFFLSRFARHSLAFRQLFPLNIISVCVKTPILWPGGNLPPVPVIRRPAPVTNTAADRLQDRLPVEVTQVSRYPASLLSRSLARGVLYFHSAILSRPFSLHSCLSIPPFSSLDLRSIPPKCLP</sequence>
<feature type="transmembrane region" description="Helical" evidence="1">
    <location>
        <begin position="20"/>
        <end position="40"/>
    </location>
</feature>
<keyword evidence="1" id="KW-0812">Transmembrane</keyword>
<dbReference type="RefSeq" id="XP_067481878.1">
    <property type="nucleotide sequence ID" value="XM_067625454.1"/>
</dbReference>
<gene>
    <name evidence="2" type="ORF">ASPBRDRAFT_456088</name>
</gene>
<keyword evidence="3" id="KW-1185">Reference proteome</keyword>
<evidence type="ECO:0000313" key="2">
    <source>
        <dbReference type="EMBL" id="OJJ74630.1"/>
    </source>
</evidence>
<keyword evidence="1" id="KW-1133">Transmembrane helix</keyword>
<protein>
    <recommendedName>
        <fullName evidence="4">Transmembrane protein</fullName>
    </recommendedName>
</protein>
<reference evidence="3" key="1">
    <citation type="journal article" date="2017" name="Genome Biol.">
        <title>Comparative genomics reveals high biological diversity and specific adaptations in the industrially and medically important fungal genus Aspergillus.</title>
        <authorList>
            <person name="de Vries R.P."/>
            <person name="Riley R."/>
            <person name="Wiebenga A."/>
            <person name="Aguilar-Osorio G."/>
            <person name="Amillis S."/>
            <person name="Uchima C.A."/>
            <person name="Anderluh G."/>
            <person name="Asadollahi M."/>
            <person name="Askin M."/>
            <person name="Barry K."/>
            <person name="Battaglia E."/>
            <person name="Bayram O."/>
            <person name="Benocci T."/>
            <person name="Braus-Stromeyer S.A."/>
            <person name="Caldana C."/>
            <person name="Canovas D."/>
            <person name="Cerqueira G.C."/>
            <person name="Chen F."/>
            <person name="Chen W."/>
            <person name="Choi C."/>
            <person name="Clum A."/>
            <person name="Dos Santos R.A."/>
            <person name="Damasio A.R."/>
            <person name="Diallinas G."/>
            <person name="Emri T."/>
            <person name="Fekete E."/>
            <person name="Flipphi M."/>
            <person name="Freyberg S."/>
            <person name="Gallo A."/>
            <person name="Gournas C."/>
            <person name="Habgood R."/>
            <person name="Hainaut M."/>
            <person name="Harispe M.L."/>
            <person name="Henrissat B."/>
            <person name="Hilden K.S."/>
            <person name="Hope R."/>
            <person name="Hossain A."/>
            <person name="Karabika E."/>
            <person name="Karaffa L."/>
            <person name="Karanyi Z."/>
            <person name="Krasevec N."/>
            <person name="Kuo A."/>
            <person name="Kusch H."/>
            <person name="LaButti K."/>
            <person name="Lagendijk E.L."/>
            <person name="Lapidus A."/>
            <person name="Levasseur A."/>
            <person name="Lindquist E."/>
            <person name="Lipzen A."/>
            <person name="Logrieco A.F."/>
            <person name="MacCabe A."/>
            <person name="Maekelae M.R."/>
            <person name="Malavazi I."/>
            <person name="Melin P."/>
            <person name="Meyer V."/>
            <person name="Mielnichuk N."/>
            <person name="Miskei M."/>
            <person name="Molnar A.P."/>
            <person name="Mule G."/>
            <person name="Ngan C.Y."/>
            <person name="Orejas M."/>
            <person name="Orosz E."/>
            <person name="Ouedraogo J.P."/>
            <person name="Overkamp K.M."/>
            <person name="Park H.-S."/>
            <person name="Perrone G."/>
            <person name="Piumi F."/>
            <person name="Punt P.J."/>
            <person name="Ram A.F."/>
            <person name="Ramon A."/>
            <person name="Rauscher S."/>
            <person name="Record E."/>
            <person name="Riano-Pachon D.M."/>
            <person name="Robert V."/>
            <person name="Roehrig J."/>
            <person name="Ruller R."/>
            <person name="Salamov A."/>
            <person name="Salih N.S."/>
            <person name="Samson R.A."/>
            <person name="Sandor E."/>
            <person name="Sanguinetti M."/>
            <person name="Schuetze T."/>
            <person name="Sepcic K."/>
            <person name="Shelest E."/>
            <person name="Sherlock G."/>
            <person name="Sophianopoulou V."/>
            <person name="Squina F.M."/>
            <person name="Sun H."/>
            <person name="Susca A."/>
            <person name="Todd R.B."/>
            <person name="Tsang A."/>
            <person name="Unkles S.E."/>
            <person name="van de Wiele N."/>
            <person name="van Rossen-Uffink D."/>
            <person name="Oliveira J.V."/>
            <person name="Vesth T.C."/>
            <person name="Visser J."/>
            <person name="Yu J.-H."/>
            <person name="Zhou M."/>
            <person name="Andersen M.R."/>
            <person name="Archer D.B."/>
            <person name="Baker S.E."/>
            <person name="Benoit I."/>
            <person name="Brakhage A.A."/>
            <person name="Braus G.H."/>
            <person name="Fischer R."/>
            <person name="Frisvad J.C."/>
            <person name="Goldman G.H."/>
            <person name="Houbraken J."/>
            <person name="Oakley B."/>
            <person name="Pocsi I."/>
            <person name="Scazzocchio C."/>
            <person name="Seiboth B."/>
            <person name="vanKuyk P.A."/>
            <person name="Wortman J."/>
            <person name="Dyer P.S."/>
            <person name="Grigoriev I.V."/>
        </authorList>
    </citation>
    <scope>NUCLEOTIDE SEQUENCE [LARGE SCALE GENOMIC DNA]</scope>
    <source>
        <strain evidence="3">CBS 101740 / IMI 381727 / IBT 21946</strain>
    </source>
</reference>
<dbReference type="Proteomes" id="UP000184499">
    <property type="component" value="Unassembled WGS sequence"/>
</dbReference>
<evidence type="ECO:0000256" key="1">
    <source>
        <dbReference type="SAM" id="Phobius"/>
    </source>
</evidence>
<organism evidence="2 3">
    <name type="scientific">Aspergillus brasiliensis (strain CBS 101740 / IMI 381727 / IBT 21946)</name>
    <dbReference type="NCBI Taxonomy" id="767769"/>
    <lineage>
        <taxon>Eukaryota</taxon>
        <taxon>Fungi</taxon>
        <taxon>Dikarya</taxon>
        <taxon>Ascomycota</taxon>
        <taxon>Pezizomycotina</taxon>
        <taxon>Eurotiomycetes</taxon>
        <taxon>Eurotiomycetidae</taxon>
        <taxon>Eurotiales</taxon>
        <taxon>Aspergillaceae</taxon>
        <taxon>Aspergillus</taxon>
        <taxon>Aspergillus subgen. Circumdati</taxon>
    </lineage>
</organism>
<dbReference type="AlphaFoldDB" id="A0A1L9USQ6"/>
<dbReference type="GeneID" id="93577942"/>
<dbReference type="VEuPathDB" id="FungiDB:ASPBRDRAFT_456088"/>
<name>A0A1L9USQ6_ASPBC</name>
<keyword evidence="1" id="KW-0472">Membrane</keyword>
<evidence type="ECO:0000313" key="3">
    <source>
        <dbReference type="Proteomes" id="UP000184499"/>
    </source>
</evidence>
<accession>A0A1L9USQ6</accession>